<feature type="chain" id="PRO_5043568369" evidence="2">
    <location>
        <begin position="20"/>
        <end position="97"/>
    </location>
</feature>
<evidence type="ECO:0000313" key="5">
    <source>
        <dbReference type="Proteomes" id="UP000298545"/>
    </source>
</evidence>
<geneLocation type="plasmid" evidence="3">
    <name>pAlCFBP5473</name>
</geneLocation>
<dbReference type="Proteomes" id="UP000826513">
    <property type="component" value="Plasmid unnamed1"/>
</dbReference>
<evidence type="ECO:0000313" key="6">
    <source>
        <dbReference type="Proteomes" id="UP000826513"/>
    </source>
</evidence>
<geneLocation type="plasmid" evidence="5">
    <name>palcfbp5473</name>
</geneLocation>
<organism evidence="3 5">
    <name type="scientific">Agrobacterium larrymoorei</name>
    <dbReference type="NCBI Taxonomy" id="160699"/>
    <lineage>
        <taxon>Bacteria</taxon>
        <taxon>Pseudomonadati</taxon>
        <taxon>Pseudomonadota</taxon>
        <taxon>Alphaproteobacteria</taxon>
        <taxon>Hyphomicrobiales</taxon>
        <taxon>Rhizobiaceae</taxon>
        <taxon>Rhizobium/Agrobacterium group</taxon>
        <taxon>Agrobacterium</taxon>
    </lineage>
</organism>
<keyword evidence="2" id="KW-0732">Signal</keyword>
<reference evidence="3 5" key="1">
    <citation type="submission" date="2019-04" db="EMBL/GenBank/DDBJ databases">
        <title>Complete genome sequence of Agrobacterium larrymoorei CFBP5473.</title>
        <authorList>
            <person name="Haryono M."/>
            <person name="Chou L."/>
            <person name="Lin Y.-C."/>
            <person name="Lai E.-M."/>
            <person name="Kuo C.-H."/>
        </authorList>
    </citation>
    <scope>NUCLEOTIDE SEQUENCE [LARGE SCALE GENOMIC DNA]</scope>
    <source>
        <strain evidence="3 5">CFBP5473</strain>
        <plasmid evidence="3">pAlCFBP5473</plasmid>
        <plasmid evidence="5">palcfbp5473</plasmid>
    </source>
</reference>
<evidence type="ECO:0000313" key="3">
    <source>
        <dbReference type="EMBL" id="QCJ00810.1"/>
    </source>
</evidence>
<dbReference type="Proteomes" id="UP000298545">
    <property type="component" value="Plasmid pAlCFBP5473"/>
</dbReference>
<dbReference type="EMBL" id="CP072170">
    <property type="protein sequence ID" value="QYA10474.1"/>
    <property type="molecule type" value="Genomic_DNA"/>
</dbReference>
<evidence type="ECO:0000256" key="1">
    <source>
        <dbReference type="SAM" id="MobiDB-lite"/>
    </source>
</evidence>
<dbReference type="EMBL" id="CP039693">
    <property type="protein sequence ID" value="QCJ00810.1"/>
    <property type="molecule type" value="Genomic_DNA"/>
</dbReference>
<reference evidence="4 6" key="2">
    <citation type="submission" date="2021-03" db="EMBL/GenBank/DDBJ databases">
        <title>Rapid diversification of plasmids in a genus of pathogenic and nitrogen fixing bacteria.</title>
        <authorList>
            <person name="Weisberg A.J."/>
            <person name="Miller M."/>
            <person name="Ream W."/>
            <person name="Grunwald N.J."/>
            <person name="Chang J.H."/>
        </authorList>
    </citation>
    <scope>NUCLEOTIDE SEQUENCE [LARGE SCALE GENOMIC DNA]</scope>
    <source>
        <strain evidence="4 6">AF3.44</strain>
        <plasmid evidence="4 6">unnamed1</plasmid>
    </source>
</reference>
<feature type="signal peptide" evidence="2">
    <location>
        <begin position="1"/>
        <end position="19"/>
    </location>
</feature>
<evidence type="ECO:0000256" key="2">
    <source>
        <dbReference type="SAM" id="SignalP"/>
    </source>
</evidence>
<feature type="compositionally biased region" description="Polar residues" evidence="1">
    <location>
        <begin position="42"/>
        <end position="51"/>
    </location>
</feature>
<evidence type="ECO:0000313" key="4">
    <source>
        <dbReference type="EMBL" id="QYA10474.1"/>
    </source>
</evidence>
<dbReference type="RefSeq" id="WP_136954435.1">
    <property type="nucleotide sequence ID" value="NZ_CP039693.1"/>
</dbReference>
<name>A0A4D7E0L5_9HYPH</name>
<protein>
    <submittedName>
        <fullName evidence="3">Uncharacterized protein</fullName>
    </submittedName>
</protein>
<dbReference type="KEGG" id="alf:CFBP5473_22800"/>
<feature type="region of interest" description="Disordered" evidence="1">
    <location>
        <begin position="29"/>
        <end position="73"/>
    </location>
</feature>
<gene>
    <name evidence="3" type="ORF">CFBP5473_22800</name>
    <name evidence="4" type="ORF">J5285_25050</name>
</gene>
<keyword evidence="6" id="KW-1185">Reference proteome</keyword>
<accession>A0A4D7E0L5</accession>
<keyword evidence="3" id="KW-0614">Plasmid</keyword>
<feature type="compositionally biased region" description="Gly residues" evidence="1">
    <location>
        <begin position="31"/>
        <end position="40"/>
    </location>
</feature>
<geneLocation type="plasmid" evidence="4 6">
    <name>unnamed1</name>
</geneLocation>
<sequence length="97" mass="10293">MKKTVLVIVLIAFPSVVDAQQYRNLEVQPDGTGGYSGTYGGQNFQTYQNDGTAVPPPRGSSRRPSAVSPKVVIPNSGVTGDTLKRCYMTGNGNAICQ</sequence>
<dbReference type="AlphaFoldDB" id="A0A4D7E0L5"/>
<proteinExistence type="predicted"/>